<name>A0A6B3TN94_9BACI</name>
<dbReference type="InterPro" id="IPR036209">
    <property type="entry name" value="YwmB-like_sf"/>
</dbReference>
<reference evidence="8" key="1">
    <citation type="submission" date="2020-02" db="EMBL/GenBank/DDBJ databases">
        <title>Bacillus sedimentmangrovi sp. nov., isolated from sediment of the mangrove ecosystem.</title>
        <authorList>
            <person name="Liu G."/>
        </authorList>
    </citation>
    <scope>NUCLEOTIDE SEQUENCE [LARGE SCALE GENOMIC DNA]</scope>
    <source>
        <strain evidence="8">SgZ-7</strain>
    </source>
</reference>
<comment type="subcellular location">
    <subcellularLocation>
        <location evidence="1">Cytoplasm</location>
        <location evidence="1">Cytosol</location>
    </subcellularLocation>
</comment>
<evidence type="ECO:0000256" key="7">
    <source>
        <dbReference type="ARBA" id="ARBA00093797"/>
    </source>
</evidence>
<keyword evidence="2" id="KW-0963">Cytoplasm</keyword>
<dbReference type="InterPro" id="IPR008622">
    <property type="entry name" value="FliT"/>
</dbReference>
<evidence type="ECO:0000313" key="8">
    <source>
        <dbReference type="EMBL" id="NEX78052.1"/>
    </source>
</evidence>
<organism evidence="8 9">
    <name type="scientific">Neobacillus thermocopriae</name>
    <dbReference type="NCBI Taxonomy" id="1215031"/>
    <lineage>
        <taxon>Bacteria</taxon>
        <taxon>Bacillati</taxon>
        <taxon>Bacillota</taxon>
        <taxon>Bacilli</taxon>
        <taxon>Bacillales</taxon>
        <taxon>Bacillaceae</taxon>
        <taxon>Neobacillus</taxon>
    </lineage>
</organism>
<evidence type="ECO:0000256" key="6">
    <source>
        <dbReference type="ARBA" id="ARBA00093785"/>
    </source>
</evidence>
<evidence type="ECO:0000256" key="2">
    <source>
        <dbReference type="ARBA" id="ARBA00022490"/>
    </source>
</evidence>
<keyword evidence="9" id="KW-1185">Reference proteome</keyword>
<evidence type="ECO:0000256" key="1">
    <source>
        <dbReference type="ARBA" id="ARBA00004514"/>
    </source>
</evidence>
<dbReference type="EMBL" id="JAAIUV010000004">
    <property type="protein sequence ID" value="NEX78052.1"/>
    <property type="molecule type" value="Genomic_DNA"/>
</dbReference>
<comment type="similarity">
    <text evidence="6">Belongs to the bacillales FliT family.</text>
</comment>
<evidence type="ECO:0000313" key="9">
    <source>
        <dbReference type="Proteomes" id="UP000481621"/>
    </source>
</evidence>
<comment type="caution">
    <text evidence="8">The sequence shown here is derived from an EMBL/GenBank/DDBJ whole genome shotgun (WGS) entry which is preliminary data.</text>
</comment>
<protein>
    <recommendedName>
        <fullName evidence="7">Flagellar protein FliT</fullName>
    </recommendedName>
</protein>
<accession>A0A6B3TN94</accession>
<dbReference type="RefSeq" id="WP_163250577.1">
    <property type="nucleotide sequence ID" value="NZ_JAAIUV010000004.1"/>
</dbReference>
<evidence type="ECO:0000256" key="4">
    <source>
        <dbReference type="ARBA" id="ARBA00023186"/>
    </source>
</evidence>
<evidence type="ECO:0000256" key="3">
    <source>
        <dbReference type="ARBA" id="ARBA00022795"/>
    </source>
</evidence>
<keyword evidence="3" id="KW-1005">Bacterial flagellum biogenesis</keyword>
<dbReference type="Pfam" id="PF05400">
    <property type="entry name" value="FliT"/>
    <property type="match status" value="1"/>
</dbReference>
<sequence>MIIEEWIQAIFETTKEMNETLIHGNFERFEDLLNNRDVLMRKVDSYKADIPDFTYSQKAKDQLKKAFQIDQKSQALLKKNIDEAKISITRIKKNKQLSNMYQSYIKQTNGIFVDAKK</sequence>
<proteinExistence type="inferred from homology"/>
<comment type="function">
    <text evidence="5">May act as an export chaperone for the filament capping protein FliD.</text>
</comment>
<dbReference type="SUPFAM" id="SSF143842">
    <property type="entry name" value="YwmB-like"/>
    <property type="match status" value="1"/>
</dbReference>
<dbReference type="AlphaFoldDB" id="A0A6B3TN94"/>
<evidence type="ECO:0000256" key="5">
    <source>
        <dbReference type="ARBA" id="ARBA00093765"/>
    </source>
</evidence>
<keyword evidence="4" id="KW-0143">Chaperone</keyword>
<dbReference type="Proteomes" id="UP000481621">
    <property type="component" value="Unassembled WGS sequence"/>
</dbReference>
<gene>
    <name evidence="8" type="ORF">G4Z05_04000</name>
</gene>